<keyword evidence="3" id="KW-1185">Reference proteome</keyword>
<sequence>MHDLWKSNNGPTPVATLKHAAQQMTALCWIQPLAVELNDVLAAGFFVKIGLDQKPSVSMASPEPPSAEEPCETGPSYGEPAISVPAFPSACTQSDGLQPQDQTLHQRYQGDLRERAHIPVLLTVFSSRTQTLHESPLSRIIFPTLAAEGSARL</sequence>
<protein>
    <submittedName>
        <fullName evidence="2">Uncharacterized protein</fullName>
    </submittedName>
</protein>
<proteinExistence type="predicted"/>
<dbReference type="Proteomes" id="UP000078343">
    <property type="component" value="Unassembled WGS sequence"/>
</dbReference>
<evidence type="ECO:0000256" key="1">
    <source>
        <dbReference type="SAM" id="MobiDB-lite"/>
    </source>
</evidence>
<accession>A0A178Z2F5</accession>
<dbReference type="RefSeq" id="XP_018687355.1">
    <property type="nucleotide sequence ID" value="XM_018843372.1"/>
</dbReference>
<evidence type="ECO:0000313" key="2">
    <source>
        <dbReference type="EMBL" id="OAP53988.1"/>
    </source>
</evidence>
<evidence type="ECO:0000313" key="3">
    <source>
        <dbReference type="Proteomes" id="UP000078343"/>
    </source>
</evidence>
<dbReference type="AlphaFoldDB" id="A0A178Z2F5"/>
<gene>
    <name evidence="2" type="ORF">AYL99_11868</name>
</gene>
<reference evidence="2 3" key="1">
    <citation type="submission" date="2016-04" db="EMBL/GenBank/DDBJ databases">
        <title>Draft genome of Fonsecaea erecta CBS 125763.</title>
        <authorList>
            <person name="Weiss V.A."/>
            <person name="Vicente V.A."/>
            <person name="Raittz R.T."/>
            <person name="Moreno L.F."/>
            <person name="De Souza E.M."/>
            <person name="Pedrosa F.O."/>
            <person name="Steffens M.B."/>
            <person name="Faoro H."/>
            <person name="Tadra-Sfeir M.Z."/>
            <person name="Najafzadeh M.J."/>
            <person name="Felipe M.S."/>
            <person name="Teixeira M."/>
            <person name="Sun J."/>
            <person name="Xi L."/>
            <person name="Gomes R."/>
            <person name="De Azevedo C.M."/>
            <person name="Salgado C.G."/>
            <person name="Da Silva M.B."/>
            <person name="Nascimento M.F."/>
            <person name="Queiroz-Telles F."/>
            <person name="Attili D.S."/>
            <person name="Gorbushina A."/>
        </authorList>
    </citation>
    <scope>NUCLEOTIDE SEQUENCE [LARGE SCALE GENOMIC DNA]</scope>
    <source>
        <strain evidence="2 3">CBS 125763</strain>
    </source>
</reference>
<organism evidence="2 3">
    <name type="scientific">Fonsecaea erecta</name>
    <dbReference type="NCBI Taxonomy" id="1367422"/>
    <lineage>
        <taxon>Eukaryota</taxon>
        <taxon>Fungi</taxon>
        <taxon>Dikarya</taxon>
        <taxon>Ascomycota</taxon>
        <taxon>Pezizomycotina</taxon>
        <taxon>Eurotiomycetes</taxon>
        <taxon>Chaetothyriomycetidae</taxon>
        <taxon>Chaetothyriales</taxon>
        <taxon>Herpotrichiellaceae</taxon>
        <taxon>Fonsecaea</taxon>
    </lineage>
</organism>
<feature type="region of interest" description="Disordered" evidence="1">
    <location>
        <begin position="56"/>
        <end position="83"/>
    </location>
</feature>
<dbReference type="GeneID" id="30016035"/>
<dbReference type="OrthoDB" id="298012at2759"/>
<name>A0A178Z2F5_9EURO</name>
<comment type="caution">
    <text evidence="2">The sequence shown here is derived from an EMBL/GenBank/DDBJ whole genome shotgun (WGS) entry which is preliminary data.</text>
</comment>
<dbReference type="EMBL" id="LVYI01000017">
    <property type="protein sequence ID" value="OAP53988.1"/>
    <property type="molecule type" value="Genomic_DNA"/>
</dbReference>